<evidence type="ECO:0000313" key="3">
    <source>
        <dbReference type="Proteomes" id="UP000245021"/>
    </source>
</evidence>
<organism evidence="2 3">
    <name type="scientific">Lactococcus termiticola</name>
    <dbReference type="NCBI Taxonomy" id="2169526"/>
    <lineage>
        <taxon>Bacteria</taxon>
        <taxon>Bacillati</taxon>
        <taxon>Bacillota</taxon>
        <taxon>Bacilli</taxon>
        <taxon>Lactobacillales</taxon>
        <taxon>Streptococcaceae</taxon>
        <taxon>Lactococcus</taxon>
    </lineage>
</organism>
<dbReference type="AlphaFoldDB" id="A0A2R5HF71"/>
<accession>A0A2R5HF71</accession>
<dbReference type="InterPro" id="IPR007557">
    <property type="entry name" value="PSP1_C"/>
</dbReference>
<dbReference type="NCBIfam" id="NF041131">
    <property type="entry name" value="RicT_YaaT_fam"/>
    <property type="match status" value="1"/>
</dbReference>
<keyword evidence="3" id="KW-1185">Reference proteome</keyword>
<dbReference type="OrthoDB" id="9779344at2"/>
<sequence>MIYEIKFEHGEQNLFAESEQAYQPKTTVIIRTKRGNSWGKVLRELKDLPSNYEAEGKILREADERDLKAIDRLEIDGQEAVKESRQLVAQRGLDMKIIHAAYNMEKTQLFISFTAEKRVDFRELLKDLAGNFRSRIELRQIGARDAVKLQGGMGPCGRPLCCSTFIYEFPNVSIKMAKNQQLSLKQNKLNGLCGRLMCCLTYEDDFYKEASRAFPDWGKRVKTAMGDGKVIGLNILGESVKVRLAERVQDFALSEIEVIHA</sequence>
<proteinExistence type="predicted"/>
<dbReference type="Pfam" id="PF04468">
    <property type="entry name" value="PSP1"/>
    <property type="match status" value="1"/>
</dbReference>
<dbReference type="EMBL" id="BFFO01000003">
    <property type="protein sequence ID" value="GBG96476.1"/>
    <property type="molecule type" value="Genomic_DNA"/>
</dbReference>
<name>A0A2R5HF71_9LACT</name>
<evidence type="ECO:0000313" key="2">
    <source>
        <dbReference type="EMBL" id="GBG96476.1"/>
    </source>
</evidence>
<dbReference type="GO" id="GO:0005737">
    <property type="term" value="C:cytoplasm"/>
    <property type="evidence" value="ECO:0007669"/>
    <property type="project" value="TreeGrafter"/>
</dbReference>
<dbReference type="Proteomes" id="UP000245021">
    <property type="component" value="Unassembled WGS sequence"/>
</dbReference>
<dbReference type="InterPro" id="IPR047767">
    <property type="entry name" value="PSP1-like"/>
</dbReference>
<dbReference type="RefSeq" id="WP_109245447.1">
    <property type="nucleotide sequence ID" value="NZ_BFFO01000003.1"/>
</dbReference>
<dbReference type="PANTHER" id="PTHR43830:SF3">
    <property type="entry name" value="PROTEIN PSP1"/>
    <property type="match status" value="1"/>
</dbReference>
<feature type="domain" description="PSP1 C-terminal" evidence="1">
    <location>
        <begin position="56"/>
        <end position="141"/>
    </location>
</feature>
<comment type="caution">
    <text evidence="2">The sequence shown here is derived from an EMBL/GenBank/DDBJ whole genome shotgun (WGS) entry which is preliminary data.</text>
</comment>
<dbReference type="PANTHER" id="PTHR43830">
    <property type="entry name" value="PROTEIN PSP1"/>
    <property type="match status" value="1"/>
</dbReference>
<dbReference type="PROSITE" id="PS51411">
    <property type="entry name" value="PSP1_C"/>
    <property type="match status" value="1"/>
</dbReference>
<reference evidence="2 3" key="1">
    <citation type="journal article" date="2018" name="Genome Announc.">
        <title>Draft Genome Sequence of Lactococcus sp. Strain NtB2 (JCM 32569), Isolated from the Gut of the Higher Termite Nasutitermes takasagoensis.</title>
        <authorList>
            <person name="Noda S."/>
            <person name="Aihara C."/>
            <person name="Yuki M."/>
            <person name="Ohkuma M."/>
        </authorList>
    </citation>
    <scope>NUCLEOTIDE SEQUENCE [LARGE SCALE GENOMIC DNA]</scope>
    <source>
        <strain evidence="2 3">NtB2</strain>
    </source>
</reference>
<gene>
    <name evidence="2" type="ORF">NtB2_00588</name>
</gene>
<evidence type="ECO:0000259" key="1">
    <source>
        <dbReference type="PROSITE" id="PS51411"/>
    </source>
</evidence>
<protein>
    <submittedName>
        <fullName evidence="2">Signal peptidase</fullName>
    </submittedName>
</protein>